<reference evidence="1 2" key="1">
    <citation type="submission" date="2024-11" db="EMBL/GenBank/DDBJ databases">
        <title>A near-complete genome assembly of Cinchona calisaya.</title>
        <authorList>
            <person name="Lian D.C."/>
            <person name="Zhao X.W."/>
            <person name="Wei L."/>
        </authorList>
    </citation>
    <scope>NUCLEOTIDE SEQUENCE [LARGE SCALE GENOMIC DNA]</scope>
    <source>
        <tissue evidence="1">Nenye</tissue>
    </source>
</reference>
<evidence type="ECO:0000313" key="1">
    <source>
        <dbReference type="EMBL" id="KAL3513978.1"/>
    </source>
</evidence>
<dbReference type="AlphaFoldDB" id="A0ABD2Z8A8"/>
<comment type="caution">
    <text evidence="1">The sequence shown here is derived from an EMBL/GenBank/DDBJ whole genome shotgun (WGS) entry which is preliminary data.</text>
</comment>
<protein>
    <submittedName>
        <fullName evidence="1">Uncharacterized protein</fullName>
    </submittedName>
</protein>
<gene>
    <name evidence="1" type="ORF">ACH5RR_026695</name>
</gene>
<keyword evidence="2" id="KW-1185">Reference proteome</keyword>
<accession>A0ABD2Z8A8</accession>
<proteinExistence type="predicted"/>
<name>A0ABD2Z8A8_9GENT</name>
<organism evidence="1 2">
    <name type="scientific">Cinchona calisaya</name>
    <dbReference type="NCBI Taxonomy" id="153742"/>
    <lineage>
        <taxon>Eukaryota</taxon>
        <taxon>Viridiplantae</taxon>
        <taxon>Streptophyta</taxon>
        <taxon>Embryophyta</taxon>
        <taxon>Tracheophyta</taxon>
        <taxon>Spermatophyta</taxon>
        <taxon>Magnoliopsida</taxon>
        <taxon>eudicotyledons</taxon>
        <taxon>Gunneridae</taxon>
        <taxon>Pentapetalae</taxon>
        <taxon>asterids</taxon>
        <taxon>lamiids</taxon>
        <taxon>Gentianales</taxon>
        <taxon>Rubiaceae</taxon>
        <taxon>Cinchonoideae</taxon>
        <taxon>Cinchoneae</taxon>
        <taxon>Cinchona</taxon>
    </lineage>
</organism>
<dbReference type="EMBL" id="JBJUIK010000011">
    <property type="protein sequence ID" value="KAL3513978.1"/>
    <property type="molecule type" value="Genomic_DNA"/>
</dbReference>
<evidence type="ECO:0000313" key="2">
    <source>
        <dbReference type="Proteomes" id="UP001630127"/>
    </source>
</evidence>
<sequence length="97" mass="10838">MRREEVAFGSVADLTFRFWHNKACTVFSHLGAQRAIVDPTIVSAVAVSATIKKAWDSLYTAYANKSQTLIFNLRDQLARLMKKARPVADSSCYSDPL</sequence>
<dbReference type="Proteomes" id="UP001630127">
    <property type="component" value="Unassembled WGS sequence"/>
</dbReference>